<evidence type="ECO:0000256" key="1">
    <source>
        <dbReference type="SAM" id="MobiDB-lite"/>
    </source>
</evidence>
<dbReference type="EMBL" id="JAVBVO010000003">
    <property type="protein sequence ID" value="MDZ5759305.1"/>
    <property type="molecule type" value="Genomic_DNA"/>
</dbReference>
<organism evidence="4 5">
    <name type="scientific">Carnobacterium maltaromaticum</name>
    <name type="common">Carnobacterium piscicola</name>
    <dbReference type="NCBI Taxonomy" id="2751"/>
    <lineage>
        <taxon>Bacteria</taxon>
        <taxon>Bacillati</taxon>
        <taxon>Bacillota</taxon>
        <taxon>Bacilli</taxon>
        <taxon>Lactobacillales</taxon>
        <taxon>Carnobacteriaceae</taxon>
        <taxon>Carnobacterium</taxon>
    </lineage>
</organism>
<feature type="compositionally biased region" description="Polar residues" evidence="1">
    <location>
        <begin position="199"/>
        <end position="210"/>
    </location>
</feature>
<evidence type="ECO:0000313" key="5">
    <source>
        <dbReference type="Proteomes" id="UP001290462"/>
    </source>
</evidence>
<dbReference type="InterPro" id="IPR027994">
    <property type="entry name" value="WxL_dom"/>
</dbReference>
<proteinExistence type="predicted"/>
<feature type="domain" description="Putative adhesive" evidence="3">
    <location>
        <begin position="80"/>
        <end position="168"/>
    </location>
</feature>
<dbReference type="Pfam" id="PF20585">
    <property type="entry name" value="Pectate_lyase_5"/>
    <property type="match status" value="1"/>
</dbReference>
<dbReference type="AlphaFoldDB" id="A0AAW9JRE6"/>
<evidence type="ECO:0000259" key="2">
    <source>
        <dbReference type="Pfam" id="PF13731"/>
    </source>
</evidence>
<name>A0AAW9JRE6_CARML</name>
<feature type="region of interest" description="Disordered" evidence="1">
    <location>
        <begin position="183"/>
        <end position="216"/>
    </location>
</feature>
<protein>
    <submittedName>
        <fullName evidence="4">WxL domain-containing protein</fullName>
    </submittedName>
</protein>
<dbReference type="Pfam" id="PF20596">
    <property type="entry name" value="pAdhesive_11"/>
    <property type="match status" value="1"/>
</dbReference>
<dbReference type="InterPro" id="IPR013783">
    <property type="entry name" value="Ig-like_fold"/>
</dbReference>
<dbReference type="RefSeq" id="WP_322809158.1">
    <property type="nucleotide sequence ID" value="NZ_JAVBVO010000003.1"/>
</dbReference>
<reference evidence="4" key="1">
    <citation type="submission" date="2023-08" db="EMBL/GenBank/DDBJ databases">
        <title>Genomic characterization of piscicolin 126 produced by Carnobacterium maltaromaticum CM22 strain isolated from salmon (Salmo salar).</title>
        <authorList>
            <person name="Gonzalez-Gragera E."/>
            <person name="Garcia-Lopez J.D."/>
            <person name="Teso-Perez C."/>
            <person name="Gimenez-Hernandez I."/>
            <person name="Peralta-Sanchez J.M."/>
            <person name="Valdivia E."/>
            <person name="Montalban-Lopez M."/>
            <person name="Martin-Platero A.M."/>
            <person name="Banos A."/>
            <person name="Martinez-Bueno M."/>
        </authorList>
    </citation>
    <scope>NUCLEOTIDE SEQUENCE</scope>
    <source>
        <strain evidence="4">CM22</strain>
    </source>
</reference>
<dbReference type="Gene3D" id="2.60.40.10">
    <property type="entry name" value="Immunoglobulins"/>
    <property type="match status" value="1"/>
</dbReference>
<sequence>MKKTYRNKKGIIIGLMVALLSVTVFQINSMDIGVFFQKGEVQADESMSLQVVESTILKDTPIQINLKGLPTTKLEENTEVLETVITMALPEGLVFNQDETEWLNAENPYITVNFNQDAQQIEITILNSENEAEKIDSVPLSLSGSVAGSYEIKAQSTYQGQDFGSNTLMLEVQVANLEEETKAELELSEELNSEEALSTDQPVSDSSIEQSAMPENRGVARAVGEIDVNSWDSFANAMKDTSISKINLTASFANTRTAGEGDPNNLATTQITRDIEINGNGFRIDFQGTSIWLGETGTARPTFHMHDIVLAQRYAGGYSEDIVGSRLVGGYTGKWNYRFGNVTTEASVQRLARATYAQVTVYGNMDLNTRAENFYTGSFIMEPGTNYKGNVNYYDFSVVWYNLAARAGDTGQSREFTVGADSKVRMSQTQTSGVSYPAVYQYYQAMTIGENAVFNVAMPGNAVRFDAPNSSFTAKKGSIVNLTSKRDSGAVVSYNTTNSTFKTEPGAYFYTIGKSNTALINISSGSNNSLDIQQPAQYDIRNLATSASSYAVGINYATNKMSITDSDIDLWKMGVDVAGPSSLTYAKVGSLTASGAPNSQVVASTDADLKANFKTNLFRRIAGMNQLPEVEFTEVTDADLTVKARVKIGMVPDNNGADETGHVNYVPVYASAGQATVTITDPANGLSYANLPTDANGYVRYTVPDFYQAGTKLTATAIRGPYESEELAETTVIDKTPPTPAEVTSRISPFTTVFTGINGEPGATLYYTLNGTTVPGSTVVKEDGTWEIPAPETKLVLGNVLQFILTDTEGNANPLVDTVFHDATFKAATKVTVADGELAFLSAPTKLSFGEELKVSAKEQTYPLENLEGQLKVQDTRAVKGSWTLTAKVDKVLTSGTGHTLPNAIRHSLGGNTTVLSDVSTKIYQHTNTDEAPFSVSDTWTPEGDGLSLTVPAGAARSESYEGTILWTLQNTPDGE</sequence>
<comment type="caution">
    <text evidence="4">The sequence shown here is derived from an EMBL/GenBank/DDBJ whole genome shotgun (WGS) entry which is preliminary data.</text>
</comment>
<dbReference type="Proteomes" id="UP001290462">
    <property type="component" value="Unassembled WGS sequence"/>
</dbReference>
<accession>A0AAW9JRE6</accession>
<feature type="domain" description="WxL" evidence="2">
    <location>
        <begin position="831"/>
        <end position="973"/>
    </location>
</feature>
<dbReference type="InterPro" id="IPR046771">
    <property type="entry name" value="pAdhesive_11"/>
</dbReference>
<evidence type="ECO:0000259" key="3">
    <source>
        <dbReference type="Pfam" id="PF20596"/>
    </source>
</evidence>
<gene>
    <name evidence="4" type="ORF">RAK27_11590</name>
</gene>
<evidence type="ECO:0000313" key="4">
    <source>
        <dbReference type="EMBL" id="MDZ5759305.1"/>
    </source>
</evidence>
<dbReference type="InterPro" id="IPR046776">
    <property type="entry name" value="Pectate_lyase_5"/>
</dbReference>
<dbReference type="Pfam" id="PF13731">
    <property type="entry name" value="WxL"/>
    <property type="match status" value="1"/>
</dbReference>